<dbReference type="AlphaFoldDB" id="A0A6S6UBQ4"/>
<accession>A0A6S6UBQ4</accession>
<protein>
    <submittedName>
        <fullName evidence="1">Uncharacterized protein</fullName>
    </submittedName>
</protein>
<evidence type="ECO:0000313" key="1">
    <source>
        <dbReference type="EMBL" id="CAA6829208.1"/>
    </source>
</evidence>
<dbReference type="EMBL" id="CACVAT010000504">
    <property type="protein sequence ID" value="CAA6829208.1"/>
    <property type="molecule type" value="Genomic_DNA"/>
</dbReference>
<name>A0A6S6UBQ4_9GAMM</name>
<proteinExistence type="predicted"/>
<organism evidence="1">
    <name type="scientific">uncultured Thiotrichaceae bacterium</name>
    <dbReference type="NCBI Taxonomy" id="298394"/>
    <lineage>
        <taxon>Bacteria</taxon>
        <taxon>Pseudomonadati</taxon>
        <taxon>Pseudomonadota</taxon>
        <taxon>Gammaproteobacteria</taxon>
        <taxon>Thiotrichales</taxon>
        <taxon>Thiotrichaceae</taxon>
        <taxon>environmental samples</taxon>
    </lineage>
</organism>
<gene>
    <name evidence="1" type="ORF">HELGO_WM21699</name>
</gene>
<reference evidence="1" key="1">
    <citation type="submission" date="2020-01" db="EMBL/GenBank/DDBJ databases">
        <authorList>
            <person name="Meier V. D."/>
            <person name="Meier V D."/>
        </authorList>
    </citation>
    <scope>NUCLEOTIDE SEQUENCE</scope>
    <source>
        <strain evidence="1">HLG_WM_MAG_09</strain>
    </source>
</reference>
<sequence length="112" mass="12760">MKKVLATLLLSIGLILVTVYGVKVVKSYLALRHVEQNIKNPVLLDGWMTIPYLAETYHVPEDYLYKTLGIPEQGSDKHSLHYFRKNYFNGDLETTMMAIQTAIADYKNVGQP</sequence>